<feature type="transmembrane region" description="Helical" evidence="2">
    <location>
        <begin position="153"/>
        <end position="174"/>
    </location>
</feature>
<feature type="compositionally biased region" description="Acidic residues" evidence="1">
    <location>
        <begin position="75"/>
        <end position="107"/>
    </location>
</feature>
<evidence type="ECO:0000313" key="4">
    <source>
        <dbReference type="Proteomes" id="UP000186309"/>
    </source>
</evidence>
<evidence type="ECO:0000313" key="3">
    <source>
        <dbReference type="EMBL" id="APW63449.1"/>
    </source>
</evidence>
<reference evidence="4" key="1">
    <citation type="submission" date="2016-12" db="EMBL/GenBank/DDBJ databases">
        <title>Comparative genomics of four Isosphaeraceae planctomycetes: a common pool of plasmids and glycoside hydrolase genes.</title>
        <authorList>
            <person name="Ivanova A."/>
        </authorList>
    </citation>
    <scope>NUCLEOTIDE SEQUENCE [LARGE SCALE GENOMIC DNA]</scope>
    <source>
        <strain evidence="4">PX4</strain>
    </source>
</reference>
<feature type="transmembrane region" description="Helical" evidence="2">
    <location>
        <begin position="186"/>
        <end position="206"/>
    </location>
</feature>
<sequence>MVIQCPSCGFSGRVPNYVAAVPHHARCPKCQFRFDIGELAARLPDSIDGPARHDLRHDLTRPRLDPSSSSYEIEALTEDFSSDEDDDRAGDDWDDDWDGAVEPDDEASQAAARPGDLPRFLLKGDGAALDPATGRDRGGSPIATPWHFRLFQAWAVLFIAWAAMIGSRAVLATISRDEDFLFSKATIWPVASVVLLVTASAGLFLLMDVSRRLTASGAPAPGAVPPPSVNGSTHHHGSIDKIVVKPGKLPTG</sequence>
<dbReference type="KEGG" id="pbor:BSF38_05016"/>
<protein>
    <submittedName>
        <fullName evidence="3">Uncharacterized protein</fullName>
    </submittedName>
</protein>
<keyword evidence="2" id="KW-0812">Transmembrane</keyword>
<keyword evidence="2" id="KW-1133">Transmembrane helix</keyword>
<accession>A0A1U7CX32</accession>
<dbReference type="AlphaFoldDB" id="A0A1U7CX32"/>
<feature type="region of interest" description="Disordered" evidence="1">
    <location>
        <begin position="218"/>
        <end position="237"/>
    </location>
</feature>
<dbReference type="EMBL" id="CP019082">
    <property type="protein sequence ID" value="APW63449.1"/>
    <property type="molecule type" value="Genomic_DNA"/>
</dbReference>
<gene>
    <name evidence="3" type="ORF">BSF38_05016</name>
</gene>
<dbReference type="STRING" id="1387353.BSF38_05016"/>
<feature type="compositionally biased region" description="Basic and acidic residues" evidence="1">
    <location>
        <begin position="50"/>
        <end position="64"/>
    </location>
</feature>
<organism evidence="3 4">
    <name type="scientific">Paludisphaera borealis</name>
    <dbReference type="NCBI Taxonomy" id="1387353"/>
    <lineage>
        <taxon>Bacteria</taxon>
        <taxon>Pseudomonadati</taxon>
        <taxon>Planctomycetota</taxon>
        <taxon>Planctomycetia</taxon>
        <taxon>Isosphaerales</taxon>
        <taxon>Isosphaeraceae</taxon>
        <taxon>Paludisphaera</taxon>
    </lineage>
</organism>
<dbReference type="Proteomes" id="UP000186309">
    <property type="component" value="Chromosome"/>
</dbReference>
<name>A0A1U7CX32_9BACT</name>
<feature type="region of interest" description="Disordered" evidence="1">
    <location>
        <begin position="45"/>
        <end position="112"/>
    </location>
</feature>
<keyword evidence="4" id="KW-1185">Reference proteome</keyword>
<evidence type="ECO:0000256" key="2">
    <source>
        <dbReference type="SAM" id="Phobius"/>
    </source>
</evidence>
<proteinExistence type="predicted"/>
<keyword evidence="2" id="KW-0472">Membrane</keyword>
<evidence type="ECO:0000256" key="1">
    <source>
        <dbReference type="SAM" id="MobiDB-lite"/>
    </source>
</evidence>